<name>A0A1V3XG51_MYCKA</name>
<reference evidence="1 2" key="1">
    <citation type="submission" date="2017-02" db="EMBL/GenBank/DDBJ databases">
        <title>Complete genome sequences of Mycobacterium kansasii strains isolated from rhesus macaques.</title>
        <authorList>
            <person name="Panda A."/>
            <person name="Nagaraj S."/>
            <person name="Zhao X."/>
            <person name="Tettelin H."/>
            <person name="Detolla L.J."/>
        </authorList>
    </citation>
    <scope>NUCLEOTIDE SEQUENCE [LARGE SCALE GENOMIC DNA]</scope>
    <source>
        <strain evidence="1 2">11-3813</strain>
    </source>
</reference>
<organism evidence="1 2">
    <name type="scientific">Mycobacterium kansasii</name>
    <dbReference type="NCBI Taxonomy" id="1768"/>
    <lineage>
        <taxon>Bacteria</taxon>
        <taxon>Bacillati</taxon>
        <taxon>Actinomycetota</taxon>
        <taxon>Actinomycetes</taxon>
        <taxon>Mycobacteriales</taxon>
        <taxon>Mycobacteriaceae</taxon>
        <taxon>Mycobacterium</taxon>
    </lineage>
</organism>
<dbReference type="EMBL" id="MVBM01000002">
    <property type="protein sequence ID" value="OOK78185.1"/>
    <property type="molecule type" value="Genomic_DNA"/>
</dbReference>
<dbReference type="AlphaFoldDB" id="A0A1V3XG51"/>
<evidence type="ECO:0000313" key="2">
    <source>
        <dbReference type="Proteomes" id="UP000189229"/>
    </source>
</evidence>
<dbReference type="Proteomes" id="UP000189229">
    <property type="component" value="Unassembled WGS sequence"/>
</dbReference>
<comment type="caution">
    <text evidence="1">The sequence shown here is derived from an EMBL/GenBank/DDBJ whole genome shotgun (WGS) entry which is preliminary data.</text>
</comment>
<gene>
    <name evidence="1" type="ORF">BZL30_1622</name>
</gene>
<sequence length="77" mass="8668">MSRLIGVCDRDAGPAAKIAFFSTRRKLAKLTGLQTAAMLEPLRMYAHIPRLLSAYGRLEQAESKLDMLSPRIRPWPN</sequence>
<accession>A0A1V3XG51</accession>
<evidence type="ECO:0000313" key="1">
    <source>
        <dbReference type="EMBL" id="OOK78185.1"/>
    </source>
</evidence>
<protein>
    <submittedName>
        <fullName evidence="1">Putative 4-carboxymuconolactone decarboxylase domain protein</fullName>
    </submittedName>
</protein>
<proteinExistence type="predicted"/>